<evidence type="ECO:0000256" key="1">
    <source>
        <dbReference type="SAM" id="SignalP"/>
    </source>
</evidence>
<reference evidence="2" key="1">
    <citation type="submission" date="2020-05" db="EMBL/GenBank/DDBJ databases">
        <title>Mycena genomes resolve the evolution of fungal bioluminescence.</title>
        <authorList>
            <person name="Tsai I.J."/>
        </authorList>
    </citation>
    <scope>NUCLEOTIDE SEQUENCE</scope>
    <source>
        <strain evidence="2">160909Yilan</strain>
    </source>
</reference>
<evidence type="ECO:0000313" key="2">
    <source>
        <dbReference type="EMBL" id="KAF7372741.1"/>
    </source>
</evidence>
<dbReference type="EMBL" id="JACAZH010000003">
    <property type="protein sequence ID" value="KAF7372741.1"/>
    <property type="molecule type" value="Genomic_DNA"/>
</dbReference>
<keyword evidence="1" id="KW-0732">Signal</keyword>
<name>A0A8H6ZAH5_9AGAR</name>
<dbReference type="OrthoDB" id="2985022at2759"/>
<dbReference type="AlphaFoldDB" id="A0A8H6ZAH5"/>
<proteinExistence type="predicted"/>
<organism evidence="2 3">
    <name type="scientific">Mycena sanguinolenta</name>
    <dbReference type="NCBI Taxonomy" id="230812"/>
    <lineage>
        <taxon>Eukaryota</taxon>
        <taxon>Fungi</taxon>
        <taxon>Dikarya</taxon>
        <taxon>Basidiomycota</taxon>
        <taxon>Agaricomycotina</taxon>
        <taxon>Agaricomycetes</taxon>
        <taxon>Agaricomycetidae</taxon>
        <taxon>Agaricales</taxon>
        <taxon>Marasmiineae</taxon>
        <taxon>Mycenaceae</taxon>
        <taxon>Mycena</taxon>
    </lineage>
</organism>
<sequence>MQFQSLFALVLAALTLNVAGVGHSLSWLPLLTAPQSSVPTGVLTVAQMKNFLATTDANLTFTGLPIEMLGADPLVTTLTVCSTRTAQLCSGPCTVFTGSGTCFNTPNTKCLAATTDVSFCDHSNCQGSCNTLSTCGTRLNNGFCSTPGTNSVSVP</sequence>
<comment type="caution">
    <text evidence="2">The sequence shown here is derived from an EMBL/GenBank/DDBJ whole genome shotgun (WGS) entry which is preliminary data.</text>
</comment>
<feature type="chain" id="PRO_5034271076" evidence="1">
    <location>
        <begin position="21"/>
        <end position="155"/>
    </location>
</feature>
<gene>
    <name evidence="2" type="ORF">MSAN_00479500</name>
</gene>
<protein>
    <submittedName>
        <fullName evidence="2">Uncharacterized protein</fullName>
    </submittedName>
</protein>
<evidence type="ECO:0000313" key="3">
    <source>
        <dbReference type="Proteomes" id="UP000623467"/>
    </source>
</evidence>
<keyword evidence="3" id="KW-1185">Reference proteome</keyword>
<accession>A0A8H6ZAH5</accession>
<feature type="signal peptide" evidence="1">
    <location>
        <begin position="1"/>
        <end position="20"/>
    </location>
</feature>
<dbReference type="Proteomes" id="UP000623467">
    <property type="component" value="Unassembled WGS sequence"/>
</dbReference>